<dbReference type="InterPro" id="IPR029063">
    <property type="entry name" value="SAM-dependent_MTases_sf"/>
</dbReference>
<dbReference type="PANTHER" id="PTHR34203">
    <property type="entry name" value="METHYLTRANSFERASE, FKBM FAMILY PROTEIN"/>
    <property type="match status" value="1"/>
</dbReference>
<proteinExistence type="predicted"/>
<dbReference type="InterPro" id="IPR006342">
    <property type="entry name" value="FkbM_mtfrase"/>
</dbReference>
<comment type="caution">
    <text evidence="3">The sequence shown here is derived from an EMBL/GenBank/DDBJ whole genome shotgun (WGS) entry which is preliminary data.</text>
</comment>
<dbReference type="NCBIfam" id="TIGR01444">
    <property type="entry name" value="fkbM_fam"/>
    <property type="match status" value="1"/>
</dbReference>
<accession>A0AAD5Y0Z4</accession>
<evidence type="ECO:0000313" key="3">
    <source>
        <dbReference type="EMBL" id="KAJ3225868.1"/>
    </source>
</evidence>
<organism evidence="3 4">
    <name type="scientific">Clydaea vesicula</name>
    <dbReference type="NCBI Taxonomy" id="447962"/>
    <lineage>
        <taxon>Eukaryota</taxon>
        <taxon>Fungi</taxon>
        <taxon>Fungi incertae sedis</taxon>
        <taxon>Chytridiomycota</taxon>
        <taxon>Chytridiomycota incertae sedis</taxon>
        <taxon>Chytridiomycetes</taxon>
        <taxon>Lobulomycetales</taxon>
        <taxon>Lobulomycetaceae</taxon>
        <taxon>Clydaea</taxon>
    </lineage>
</organism>
<dbReference type="EMBL" id="JADGJW010000050">
    <property type="protein sequence ID" value="KAJ3225868.1"/>
    <property type="molecule type" value="Genomic_DNA"/>
</dbReference>
<dbReference type="Proteomes" id="UP001211065">
    <property type="component" value="Unassembled WGS sequence"/>
</dbReference>
<dbReference type="InterPro" id="IPR052514">
    <property type="entry name" value="SAM-dependent_MTase"/>
</dbReference>
<feature type="signal peptide" evidence="1">
    <location>
        <begin position="1"/>
        <end position="16"/>
    </location>
</feature>
<dbReference type="Gene3D" id="3.40.50.150">
    <property type="entry name" value="Vaccinia Virus protein VP39"/>
    <property type="match status" value="1"/>
</dbReference>
<reference evidence="3" key="1">
    <citation type="submission" date="2020-05" db="EMBL/GenBank/DDBJ databases">
        <title>Phylogenomic resolution of chytrid fungi.</title>
        <authorList>
            <person name="Stajich J.E."/>
            <person name="Amses K."/>
            <person name="Simmons R."/>
            <person name="Seto K."/>
            <person name="Myers J."/>
            <person name="Bonds A."/>
            <person name="Quandt C.A."/>
            <person name="Barry K."/>
            <person name="Liu P."/>
            <person name="Grigoriev I."/>
            <person name="Longcore J.E."/>
            <person name="James T.Y."/>
        </authorList>
    </citation>
    <scope>NUCLEOTIDE SEQUENCE</scope>
    <source>
        <strain evidence="3">JEL0476</strain>
    </source>
</reference>
<feature type="chain" id="PRO_5041959388" description="Methyltransferase FkbM domain-containing protein" evidence="1">
    <location>
        <begin position="17"/>
        <end position="334"/>
    </location>
</feature>
<dbReference type="PANTHER" id="PTHR34203:SF15">
    <property type="entry name" value="SLL1173 PROTEIN"/>
    <property type="match status" value="1"/>
</dbReference>
<feature type="domain" description="Methyltransferase FkbM" evidence="2">
    <location>
        <begin position="135"/>
        <end position="295"/>
    </location>
</feature>
<sequence length="334" mass="38392">MVSLIAVLLYIQSSHADIPKNFKAKSSFNKLANINYSPTRYATETKNNKFGSEENYQPYYYELPECSLGFKTRSVVVTAFTRPYRNYLHNYGEDVHVSESIFGNAATGLLFEHHVREKMFKMLGHFNLKHPVIVDIGANIGLHALYFASLGYEVHAFEPFKKNADLISCSIAANQFHNVKFNRVGLSEEDSTMCMDVPDNTNHGHAVVNTNANCNNPLEFIRFDHYLTNIMKGRVPDLIKIDIEGHEYKALITAKEIFKKKKPKLIFSEFNPLFMKEQNIDPKDYLKFLIEIGYNVYTMGLIQINLDTDLLNPALALWDIIAIDKDFDSYEIRY</sequence>
<dbReference type="AlphaFoldDB" id="A0AAD5Y0Z4"/>
<keyword evidence="1" id="KW-0732">Signal</keyword>
<name>A0AAD5Y0Z4_9FUNG</name>
<evidence type="ECO:0000256" key="1">
    <source>
        <dbReference type="SAM" id="SignalP"/>
    </source>
</evidence>
<gene>
    <name evidence="3" type="ORF">HK099_006071</name>
</gene>
<protein>
    <recommendedName>
        <fullName evidence="2">Methyltransferase FkbM domain-containing protein</fullName>
    </recommendedName>
</protein>
<evidence type="ECO:0000313" key="4">
    <source>
        <dbReference type="Proteomes" id="UP001211065"/>
    </source>
</evidence>
<dbReference type="Pfam" id="PF05050">
    <property type="entry name" value="Methyltransf_21"/>
    <property type="match status" value="1"/>
</dbReference>
<evidence type="ECO:0000259" key="2">
    <source>
        <dbReference type="Pfam" id="PF05050"/>
    </source>
</evidence>
<dbReference type="SUPFAM" id="SSF53335">
    <property type="entry name" value="S-adenosyl-L-methionine-dependent methyltransferases"/>
    <property type="match status" value="1"/>
</dbReference>
<keyword evidence="4" id="KW-1185">Reference proteome</keyword>